<proteinExistence type="predicted"/>
<reference evidence="1" key="2">
    <citation type="journal article" date="2015" name="Fish Shellfish Immunol.">
        <title>Early steps in the European eel (Anguilla anguilla)-Vibrio vulnificus interaction in the gills: Role of the RtxA13 toxin.</title>
        <authorList>
            <person name="Callol A."/>
            <person name="Pajuelo D."/>
            <person name="Ebbesson L."/>
            <person name="Teles M."/>
            <person name="MacKenzie S."/>
            <person name="Amaro C."/>
        </authorList>
    </citation>
    <scope>NUCLEOTIDE SEQUENCE</scope>
</reference>
<reference evidence="1" key="1">
    <citation type="submission" date="2014-11" db="EMBL/GenBank/DDBJ databases">
        <authorList>
            <person name="Amaro Gonzalez C."/>
        </authorList>
    </citation>
    <scope>NUCLEOTIDE SEQUENCE</scope>
</reference>
<name>A0A0E9VQR4_ANGAN</name>
<sequence>MKRMRLRALAEVSSP</sequence>
<dbReference type="EMBL" id="GBXM01028969">
    <property type="protein sequence ID" value="JAH79608.1"/>
    <property type="molecule type" value="Transcribed_RNA"/>
</dbReference>
<accession>A0A0E9VQR4</accession>
<protein>
    <submittedName>
        <fullName evidence="1">Uncharacterized protein</fullName>
    </submittedName>
</protein>
<evidence type="ECO:0000313" key="1">
    <source>
        <dbReference type="EMBL" id="JAH79608.1"/>
    </source>
</evidence>
<organism evidence="1">
    <name type="scientific">Anguilla anguilla</name>
    <name type="common">European freshwater eel</name>
    <name type="synonym">Muraena anguilla</name>
    <dbReference type="NCBI Taxonomy" id="7936"/>
    <lineage>
        <taxon>Eukaryota</taxon>
        <taxon>Metazoa</taxon>
        <taxon>Chordata</taxon>
        <taxon>Craniata</taxon>
        <taxon>Vertebrata</taxon>
        <taxon>Euteleostomi</taxon>
        <taxon>Actinopterygii</taxon>
        <taxon>Neopterygii</taxon>
        <taxon>Teleostei</taxon>
        <taxon>Anguilliformes</taxon>
        <taxon>Anguillidae</taxon>
        <taxon>Anguilla</taxon>
    </lineage>
</organism>